<evidence type="ECO:0000313" key="3">
    <source>
        <dbReference type="EMBL" id="MFB9212660.1"/>
    </source>
</evidence>
<sequence length="572" mass="64831">MKRKLIFWGLLIILFFSCNPKEKKTESSATPSIKICGALTVDTAWYAGDNKAPLFDGLNVLHIPITTSNPLAQQYFNQGMVLSYGFNHAEAARSFYYAGKLDPNCAMAHWGYAYVLGPNYNAGMESDNYSRAYKAVQKALEASEEASPKERAMIKALAKRYKATAPEDRTDLDLAYSEAMKKVFQEYPRDPHIGALYAESLMDMHPWDLWDKKGQPKPWTPEILDALDKVFALDPDHIGAHHFYIHAVEASKNPENAYKSARLFDDDAVPGAGHLVHMPSHVYIRTGDYHKGTLANIRAVKVDSLYVTACHAQGAYPLAYFPHNYHFMAATATLEGNSQWAIEGAQKLAEHTNTEIMKQPGWGTLQHYYTIPYYVYVKLGLWNKVLAMENEDLQLKYPSAVRHYARGMAYLGKKNLENAKMELEKLDQYAKDESLKELTIWDINSVHTLMQIATRVLEGEILASEGKYDQSIQLLKEAVEIEDQLNYNEPPDWFFSVRHHLGSVQNDAGKYDAAIKTFQEDLENLPKNGWALHGLKWAYKKSDQSEKLAEVENQLATVWSTADIQLENARVK</sequence>
<dbReference type="InterPro" id="IPR011990">
    <property type="entry name" value="TPR-like_helical_dom_sf"/>
</dbReference>
<feature type="signal peptide" evidence="2">
    <location>
        <begin position="1"/>
        <end position="20"/>
    </location>
</feature>
<dbReference type="Gene3D" id="1.25.40.10">
    <property type="entry name" value="Tetratricopeptide repeat domain"/>
    <property type="match status" value="2"/>
</dbReference>
<evidence type="ECO:0000256" key="2">
    <source>
        <dbReference type="SAM" id="SignalP"/>
    </source>
</evidence>
<accession>A0ABV5J968</accession>
<dbReference type="EMBL" id="JBHMEW010000063">
    <property type="protein sequence ID" value="MFB9212660.1"/>
    <property type="molecule type" value="Genomic_DNA"/>
</dbReference>
<evidence type="ECO:0000313" key="4">
    <source>
        <dbReference type="Proteomes" id="UP001589654"/>
    </source>
</evidence>
<gene>
    <name evidence="3" type="ORF">ACFFUR_12660</name>
</gene>
<dbReference type="InterPro" id="IPR019734">
    <property type="entry name" value="TPR_rpt"/>
</dbReference>
<dbReference type="PROSITE" id="PS50005">
    <property type="entry name" value="TPR"/>
    <property type="match status" value="1"/>
</dbReference>
<dbReference type="RefSeq" id="WP_290247568.1">
    <property type="nucleotide sequence ID" value="NZ_JAUFQT010000001.1"/>
</dbReference>
<keyword evidence="2" id="KW-0732">Signal</keyword>
<keyword evidence="1" id="KW-0802">TPR repeat</keyword>
<dbReference type="SUPFAM" id="SSF48452">
    <property type="entry name" value="TPR-like"/>
    <property type="match status" value="2"/>
</dbReference>
<comment type="caution">
    <text evidence="3">The sequence shown here is derived from an EMBL/GenBank/DDBJ whole genome shotgun (WGS) entry which is preliminary data.</text>
</comment>
<dbReference type="SMART" id="SM00028">
    <property type="entry name" value="TPR"/>
    <property type="match status" value="3"/>
</dbReference>
<feature type="chain" id="PRO_5046083559" evidence="2">
    <location>
        <begin position="21"/>
        <end position="572"/>
    </location>
</feature>
<name>A0ABV5J968_9BACT</name>
<dbReference type="Proteomes" id="UP001589654">
    <property type="component" value="Unassembled WGS sequence"/>
</dbReference>
<dbReference type="PANTHER" id="PTHR45588:SF1">
    <property type="entry name" value="WW DOMAIN-CONTAINING PROTEIN"/>
    <property type="match status" value="1"/>
</dbReference>
<protein>
    <submittedName>
        <fullName evidence="3">Tetratricopeptide repeat protein</fullName>
    </submittedName>
</protein>
<keyword evidence="4" id="KW-1185">Reference proteome</keyword>
<evidence type="ECO:0000256" key="1">
    <source>
        <dbReference type="PROSITE-ProRule" id="PRU00339"/>
    </source>
</evidence>
<organism evidence="3 4">
    <name type="scientific">Echinicola jeungdonensis</name>
    <dbReference type="NCBI Taxonomy" id="709343"/>
    <lineage>
        <taxon>Bacteria</taxon>
        <taxon>Pseudomonadati</taxon>
        <taxon>Bacteroidota</taxon>
        <taxon>Cytophagia</taxon>
        <taxon>Cytophagales</taxon>
        <taxon>Cyclobacteriaceae</taxon>
        <taxon>Echinicola</taxon>
    </lineage>
</organism>
<feature type="repeat" description="TPR" evidence="1">
    <location>
        <begin position="495"/>
        <end position="528"/>
    </location>
</feature>
<dbReference type="Pfam" id="PF13181">
    <property type="entry name" value="TPR_8"/>
    <property type="match status" value="1"/>
</dbReference>
<dbReference type="PROSITE" id="PS51257">
    <property type="entry name" value="PROKAR_LIPOPROTEIN"/>
    <property type="match status" value="1"/>
</dbReference>
<reference evidence="3 4" key="1">
    <citation type="submission" date="2024-09" db="EMBL/GenBank/DDBJ databases">
        <authorList>
            <person name="Sun Q."/>
            <person name="Mori K."/>
        </authorList>
    </citation>
    <scope>NUCLEOTIDE SEQUENCE [LARGE SCALE GENOMIC DNA]</scope>
    <source>
        <strain evidence="3 4">CECT 7682</strain>
    </source>
</reference>
<proteinExistence type="predicted"/>
<dbReference type="PANTHER" id="PTHR45588">
    <property type="entry name" value="TPR DOMAIN-CONTAINING PROTEIN"/>
    <property type="match status" value="1"/>
</dbReference>